<feature type="transmembrane region" description="Helical" evidence="1">
    <location>
        <begin position="115"/>
        <end position="135"/>
    </location>
</feature>
<dbReference type="OrthoDB" id="2417981at2759"/>
<dbReference type="EMBL" id="QKWP01001374">
    <property type="protein sequence ID" value="RIB09454.1"/>
    <property type="molecule type" value="Genomic_DNA"/>
</dbReference>
<feature type="chain" id="PRO_5017439356" evidence="2">
    <location>
        <begin position="23"/>
        <end position="183"/>
    </location>
</feature>
<keyword evidence="1" id="KW-0812">Transmembrane</keyword>
<evidence type="ECO:0000256" key="2">
    <source>
        <dbReference type="SAM" id="SignalP"/>
    </source>
</evidence>
<protein>
    <submittedName>
        <fullName evidence="3">Uncharacterized protein</fullName>
    </submittedName>
</protein>
<accession>A0A397UH56</accession>
<keyword evidence="4" id="KW-1185">Reference proteome</keyword>
<dbReference type="AlphaFoldDB" id="A0A397UH56"/>
<keyword evidence="1" id="KW-0472">Membrane</keyword>
<keyword evidence="2" id="KW-0732">Signal</keyword>
<proteinExistence type="predicted"/>
<evidence type="ECO:0000256" key="1">
    <source>
        <dbReference type="SAM" id="Phobius"/>
    </source>
</evidence>
<feature type="signal peptide" evidence="2">
    <location>
        <begin position="1"/>
        <end position="22"/>
    </location>
</feature>
<dbReference type="Proteomes" id="UP000266673">
    <property type="component" value="Unassembled WGS sequence"/>
</dbReference>
<evidence type="ECO:0000313" key="4">
    <source>
        <dbReference type="Proteomes" id="UP000266673"/>
    </source>
</evidence>
<name>A0A397UH56_9GLOM</name>
<comment type="caution">
    <text evidence="3">The sequence shown here is derived from an EMBL/GenBank/DDBJ whole genome shotgun (WGS) entry which is preliminary data.</text>
</comment>
<keyword evidence="1" id="KW-1133">Transmembrane helix</keyword>
<reference evidence="3 4" key="1">
    <citation type="submission" date="2018-06" db="EMBL/GenBank/DDBJ databases">
        <title>Comparative genomics reveals the genomic features of Rhizophagus irregularis, R. cerebriforme, R. diaphanum and Gigaspora rosea, and their symbiotic lifestyle signature.</title>
        <authorList>
            <person name="Morin E."/>
            <person name="San Clemente H."/>
            <person name="Chen E.C.H."/>
            <person name="De La Providencia I."/>
            <person name="Hainaut M."/>
            <person name="Kuo A."/>
            <person name="Kohler A."/>
            <person name="Murat C."/>
            <person name="Tang N."/>
            <person name="Roy S."/>
            <person name="Loubradou J."/>
            <person name="Henrissat B."/>
            <person name="Grigoriev I.V."/>
            <person name="Corradi N."/>
            <person name="Roux C."/>
            <person name="Martin F.M."/>
        </authorList>
    </citation>
    <scope>NUCLEOTIDE SEQUENCE [LARGE SCALE GENOMIC DNA]</scope>
    <source>
        <strain evidence="3 4">DAOM 194757</strain>
    </source>
</reference>
<evidence type="ECO:0000313" key="3">
    <source>
        <dbReference type="EMBL" id="RIB09454.1"/>
    </source>
</evidence>
<sequence>MNSFSKVTITILIYFLCQFTIGLPISQQPTKVLIQLNDEVTVVLTNHNGVNKDSSDVYITTVGHPNVEISKKIQSTEVKFPEIQFPEVKFPAPDAVFEKIYELYETIINFITNNYIIFIIIISVILIIIIVYRYFRYFHYFFSSFFSYLRDKILIMFGFGHDGIRKNSIASKLQSIQSRQPLE</sequence>
<gene>
    <name evidence="3" type="ORF">C2G38_2208915</name>
</gene>
<organism evidence="3 4">
    <name type="scientific">Gigaspora rosea</name>
    <dbReference type="NCBI Taxonomy" id="44941"/>
    <lineage>
        <taxon>Eukaryota</taxon>
        <taxon>Fungi</taxon>
        <taxon>Fungi incertae sedis</taxon>
        <taxon>Mucoromycota</taxon>
        <taxon>Glomeromycotina</taxon>
        <taxon>Glomeromycetes</taxon>
        <taxon>Diversisporales</taxon>
        <taxon>Gigasporaceae</taxon>
        <taxon>Gigaspora</taxon>
    </lineage>
</organism>